<dbReference type="GeneID" id="734623"/>
<organism evidence="3 4">
    <name type="scientific">Xenopus laevis</name>
    <name type="common">African clawed frog</name>
    <dbReference type="NCBI Taxonomy" id="8355"/>
    <lineage>
        <taxon>Eukaryota</taxon>
        <taxon>Metazoa</taxon>
        <taxon>Chordata</taxon>
        <taxon>Craniata</taxon>
        <taxon>Vertebrata</taxon>
        <taxon>Euteleostomi</taxon>
        <taxon>Amphibia</taxon>
        <taxon>Batrachia</taxon>
        <taxon>Anura</taxon>
        <taxon>Pipoidea</taxon>
        <taxon>Pipidae</taxon>
        <taxon>Xenopodinae</taxon>
        <taxon>Xenopus</taxon>
        <taxon>Xenopus</taxon>
    </lineage>
</organism>
<reference evidence="4" key="1">
    <citation type="submission" date="2025-08" db="UniProtKB">
        <authorList>
            <consortium name="RefSeq"/>
        </authorList>
    </citation>
    <scope>IDENTIFICATION</scope>
    <source>
        <strain evidence="4">J_2021</strain>
        <tissue evidence="4">Erythrocytes</tissue>
    </source>
</reference>
<feature type="binding site" evidence="1">
    <location>
        <position position="267"/>
    </location>
    <ligand>
        <name>Zn(2+)</name>
        <dbReference type="ChEBI" id="CHEBI:29105"/>
    </ligand>
</feature>
<dbReference type="CTD" id="734623"/>
<feature type="binding site" evidence="1">
    <location>
        <position position="270"/>
    </location>
    <ligand>
        <name>Zn(2+)</name>
        <dbReference type="ChEBI" id="CHEBI:29105"/>
    </ligand>
</feature>
<feature type="active site" description="Proton acceptor" evidence="1">
    <location>
        <position position="235"/>
    </location>
</feature>
<sequence>MSYPLSHFPGDVPLRKISPLSPKVSTCADQWLNARMKALATTSAFQTTVIEDQNTQEAVDSKHPLDYLSRKRENDRLSGVIKQRKRQLPKSTLVKNISAIKPNKCPMGCKDLADILDLIARNCCRNIIVMAGAGISTASGIPDFRSPGSGIYDNLQKYDIPYPEAIFDINYFVCNPKPFFHLAKELYPGKYKPNLVHYFVRLLHDKGLLLRCYTQNIDGLERLAGIPVERIVEVHGTFSSASCSLCYTPFPANEAKELIFDGIHPCCTFCSGPVKPDIVFFGEDLPKTFTQAYQDFPKADLLIIMGTSLKIQPFASLVNIVKPSIPRLLINREKVGPFAKKRLRRRDVAELGDLCDITHTMVNGLCWEEELEKLMKSPTEQATGH</sequence>
<dbReference type="InterPro" id="IPR003000">
    <property type="entry name" value="Sirtuin"/>
</dbReference>
<dbReference type="InterPro" id="IPR026591">
    <property type="entry name" value="Sirtuin_cat_small_dom_sf"/>
</dbReference>
<dbReference type="STRING" id="8355.A0A1L8GWP9"/>
<evidence type="ECO:0000259" key="2">
    <source>
        <dbReference type="PROSITE" id="PS50305"/>
    </source>
</evidence>
<dbReference type="RefSeq" id="XP_041441193.1">
    <property type="nucleotide sequence ID" value="XM_041585259.1"/>
</dbReference>
<dbReference type="InterPro" id="IPR026590">
    <property type="entry name" value="Ssirtuin_cat_dom"/>
</dbReference>
<dbReference type="Pfam" id="PF02146">
    <property type="entry name" value="SIR2"/>
    <property type="match status" value="1"/>
</dbReference>
<accession>A0A1L8GWP9</accession>
<dbReference type="Proteomes" id="UP000186698">
    <property type="component" value="Chromosome 3L"/>
</dbReference>
<evidence type="ECO:0000256" key="1">
    <source>
        <dbReference type="PROSITE-ProRule" id="PRU00236"/>
    </source>
</evidence>
<evidence type="ECO:0000313" key="4">
    <source>
        <dbReference type="RefSeq" id="XP_041441193.1"/>
    </source>
</evidence>
<feature type="binding site" evidence="1">
    <location>
        <position position="246"/>
    </location>
    <ligand>
        <name>Zn(2+)</name>
        <dbReference type="ChEBI" id="CHEBI:29105"/>
    </ligand>
</feature>
<feature type="domain" description="Deacetylase sirtuin-type" evidence="2">
    <location>
        <begin position="102"/>
        <end position="374"/>
    </location>
</feature>
<name>A0A1L8GWP9_XENLA</name>
<keyword evidence="3" id="KW-1185">Reference proteome</keyword>
<dbReference type="OrthoDB" id="420264at2759"/>
<gene>
    <name evidence="4" type="primary">sirt3.2.L</name>
    <name evidence="4" type="synonym">sirt3.2</name>
    <name evidence="4" type="synonym">sirt3.2.S</name>
</gene>
<dbReference type="OMA" id="YFVRCLH"/>
<dbReference type="SUPFAM" id="SSF52467">
    <property type="entry name" value="DHS-like NAD/FAD-binding domain"/>
    <property type="match status" value="1"/>
</dbReference>
<dbReference type="GO" id="GO:0017136">
    <property type="term" value="F:histone deacetylase activity, NAD-dependent"/>
    <property type="evidence" value="ECO:0000318"/>
    <property type="project" value="GO_Central"/>
</dbReference>
<keyword evidence="1" id="KW-0479">Metal-binding</keyword>
<dbReference type="GO" id="GO:0005634">
    <property type="term" value="C:nucleus"/>
    <property type="evidence" value="ECO:0000318"/>
    <property type="project" value="GO_Central"/>
</dbReference>
<dbReference type="GO" id="GO:0070403">
    <property type="term" value="F:NAD+ binding"/>
    <property type="evidence" value="ECO:0007669"/>
    <property type="project" value="InterPro"/>
</dbReference>
<dbReference type="GO" id="GO:0046872">
    <property type="term" value="F:metal ion binding"/>
    <property type="evidence" value="ECO:0007669"/>
    <property type="project" value="UniProtKB-KW"/>
</dbReference>
<dbReference type="Gene3D" id="3.40.50.1220">
    <property type="entry name" value="TPP-binding domain"/>
    <property type="match status" value="1"/>
</dbReference>
<protein>
    <submittedName>
        <fullName evidence="4">Sirtuin (Silent mating type information regulation 2 homolog) 3, gene 2 L homeolog isoform X1</fullName>
    </submittedName>
</protein>
<proteinExistence type="predicted"/>
<dbReference type="Gene3D" id="3.30.1600.10">
    <property type="entry name" value="SIR2/SIRT2 'Small Domain"/>
    <property type="match status" value="1"/>
</dbReference>
<evidence type="ECO:0000313" key="3">
    <source>
        <dbReference type="Proteomes" id="UP000186698"/>
    </source>
</evidence>
<feature type="binding site" evidence="1">
    <location>
        <position position="243"/>
    </location>
    <ligand>
        <name>Zn(2+)</name>
        <dbReference type="ChEBI" id="CHEBI:29105"/>
    </ligand>
</feature>
<dbReference type="PaxDb" id="8355-A0A1L8GWP9"/>
<dbReference type="PANTHER" id="PTHR11085:SF2">
    <property type="entry name" value="NOVEL PROTEIN SIMILAR TO VERTEBRATE SIRTUIN (SILENT MATING TYPE INFORMATION REGULATION 2 HOMOLOG) 2 (S. CEREVISIAE) (SIRT2)"/>
    <property type="match status" value="1"/>
</dbReference>
<dbReference type="InterPro" id="IPR029035">
    <property type="entry name" value="DHS-like_NAD/FAD-binding_dom"/>
</dbReference>
<dbReference type="InterPro" id="IPR050134">
    <property type="entry name" value="NAD-dep_sirtuin_deacylases"/>
</dbReference>
<dbReference type="AlphaFoldDB" id="A0A1L8GWP9"/>
<dbReference type="PROSITE" id="PS50305">
    <property type="entry name" value="SIRTUIN"/>
    <property type="match status" value="1"/>
</dbReference>
<keyword evidence="1" id="KW-0862">Zinc</keyword>
<dbReference type="PANTHER" id="PTHR11085">
    <property type="entry name" value="NAD-DEPENDENT PROTEIN DEACYLASE SIRTUIN-5, MITOCHONDRIAL-RELATED"/>
    <property type="match status" value="1"/>
</dbReference>
<dbReference type="CDD" id="cd01408">
    <property type="entry name" value="SIRT1"/>
    <property type="match status" value="1"/>
</dbReference>